<comment type="caution">
    <text evidence="2">The sequence shown here is derived from an EMBL/GenBank/DDBJ whole genome shotgun (WGS) entry which is preliminary data.</text>
</comment>
<gene>
    <name evidence="2" type="ORF">POM88_042424</name>
</gene>
<dbReference type="Proteomes" id="UP001237642">
    <property type="component" value="Unassembled WGS sequence"/>
</dbReference>
<organism evidence="2 3">
    <name type="scientific">Heracleum sosnowskyi</name>
    <dbReference type="NCBI Taxonomy" id="360622"/>
    <lineage>
        <taxon>Eukaryota</taxon>
        <taxon>Viridiplantae</taxon>
        <taxon>Streptophyta</taxon>
        <taxon>Embryophyta</taxon>
        <taxon>Tracheophyta</taxon>
        <taxon>Spermatophyta</taxon>
        <taxon>Magnoliopsida</taxon>
        <taxon>eudicotyledons</taxon>
        <taxon>Gunneridae</taxon>
        <taxon>Pentapetalae</taxon>
        <taxon>asterids</taxon>
        <taxon>campanulids</taxon>
        <taxon>Apiales</taxon>
        <taxon>Apiaceae</taxon>
        <taxon>Apioideae</taxon>
        <taxon>apioid superclade</taxon>
        <taxon>Tordylieae</taxon>
        <taxon>Tordyliinae</taxon>
        <taxon>Heracleum</taxon>
    </lineage>
</organism>
<reference evidence="2" key="1">
    <citation type="submission" date="2023-02" db="EMBL/GenBank/DDBJ databases">
        <title>Genome of toxic invasive species Heracleum sosnowskyi carries increased number of genes despite the absence of recent whole-genome duplications.</title>
        <authorList>
            <person name="Schelkunov M."/>
            <person name="Shtratnikova V."/>
            <person name="Makarenko M."/>
            <person name="Klepikova A."/>
            <person name="Omelchenko D."/>
            <person name="Novikova G."/>
            <person name="Obukhova E."/>
            <person name="Bogdanov V."/>
            <person name="Penin A."/>
            <person name="Logacheva M."/>
        </authorList>
    </citation>
    <scope>NUCLEOTIDE SEQUENCE</scope>
    <source>
        <strain evidence="2">Hsosn_3</strain>
        <tissue evidence="2">Leaf</tissue>
    </source>
</reference>
<keyword evidence="3" id="KW-1185">Reference proteome</keyword>
<dbReference type="AlphaFoldDB" id="A0AAD8HHQ4"/>
<reference evidence="2" key="2">
    <citation type="submission" date="2023-05" db="EMBL/GenBank/DDBJ databases">
        <authorList>
            <person name="Schelkunov M.I."/>
        </authorList>
    </citation>
    <scope>NUCLEOTIDE SEQUENCE</scope>
    <source>
        <strain evidence="2">Hsosn_3</strain>
        <tissue evidence="2">Leaf</tissue>
    </source>
</reference>
<evidence type="ECO:0000313" key="2">
    <source>
        <dbReference type="EMBL" id="KAK1366863.1"/>
    </source>
</evidence>
<dbReference type="EMBL" id="JAUIZM010000009">
    <property type="protein sequence ID" value="KAK1366863.1"/>
    <property type="molecule type" value="Genomic_DNA"/>
</dbReference>
<evidence type="ECO:0000313" key="3">
    <source>
        <dbReference type="Proteomes" id="UP001237642"/>
    </source>
</evidence>
<name>A0AAD8HHQ4_9APIA</name>
<accession>A0AAD8HHQ4</accession>
<feature type="region of interest" description="Disordered" evidence="1">
    <location>
        <begin position="56"/>
        <end position="75"/>
    </location>
</feature>
<proteinExistence type="predicted"/>
<sequence>MHLRCMIKCLNYRIVKRCNITSNQDGLWLRIWAIQESLSLSSQAWRSCGGAPNRECKQDNASRRKKHTKGSNETGKNRCKIKDLSIPIEGDFNLQIDIFDKFKQFYTPVADQMGHRICGPLSMCDNIGMMFGIQTRTYNPRPASQEITDWI</sequence>
<protein>
    <submittedName>
        <fullName evidence="2">Uncharacterized protein</fullName>
    </submittedName>
</protein>
<evidence type="ECO:0000256" key="1">
    <source>
        <dbReference type="SAM" id="MobiDB-lite"/>
    </source>
</evidence>